<evidence type="ECO:0000256" key="1">
    <source>
        <dbReference type="ARBA" id="ARBA00022679"/>
    </source>
</evidence>
<feature type="domain" description="Glucosyltransferase 3-like N-terminal" evidence="2">
    <location>
        <begin position="8"/>
        <end position="142"/>
    </location>
</feature>
<keyword evidence="1" id="KW-0808">Transferase</keyword>
<proteinExistence type="predicted"/>
<feature type="domain" description="Glucosyltransferase 3-like C-terminal" evidence="3">
    <location>
        <begin position="163"/>
        <end position="320"/>
    </location>
</feature>
<dbReference type="InterPro" id="IPR058591">
    <property type="entry name" value="Gtf3_N"/>
</dbReference>
<dbReference type="Pfam" id="PF26337">
    <property type="entry name" value="Gtf3_C"/>
    <property type="match status" value="1"/>
</dbReference>
<dbReference type="InterPro" id="IPR058592">
    <property type="entry name" value="Gtf3_C"/>
</dbReference>
<comment type="caution">
    <text evidence="4">The sequence shown here is derived from an EMBL/GenBank/DDBJ whole genome shotgun (WGS) entry which is preliminary data.</text>
</comment>
<protein>
    <recommendedName>
        <fullName evidence="6">Beta-1,6-galactofuranosyltransferase</fullName>
    </recommendedName>
</protein>
<reference evidence="4 5" key="1">
    <citation type="submission" date="2018-08" db="EMBL/GenBank/DDBJ databases">
        <title>A genome reference for cultivated species of the human gut microbiota.</title>
        <authorList>
            <person name="Zou Y."/>
            <person name="Xue W."/>
            <person name="Luo G."/>
        </authorList>
    </citation>
    <scope>NUCLEOTIDE SEQUENCE [LARGE SCALE GENOMIC DNA]</scope>
    <source>
        <strain evidence="4 5">AF37-6AC</strain>
    </source>
</reference>
<dbReference type="Proteomes" id="UP000285897">
    <property type="component" value="Unassembled WGS sequence"/>
</dbReference>
<organism evidence="4 5">
    <name type="scientific">Blautia obeum</name>
    <dbReference type="NCBI Taxonomy" id="40520"/>
    <lineage>
        <taxon>Bacteria</taxon>
        <taxon>Bacillati</taxon>
        <taxon>Bacillota</taxon>
        <taxon>Clostridia</taxon>
        <taxon>Lachnospirales</taxon>
        <taxon>Lachnospiraceae</taxon>
        <taxon>Blautia</taxon>
    </lineage>
</organism>
<evidence type="ECO:0000259" key="2">
    <source>
        <dbReference type="Pfam" id="PF26334"/>
    </source>
</evidence>
<dbReference type="Pfam" id="PF26334">
    <property type="entry name" value="Gtf3_N"/>
    <property type="match status" value="1"/>
</dbReference>
<name>A0A415LGR6_9FIRM</name>
<evidence type="ECO:0000313" key="4">
    <source>
        <dbReference type="EMBL" id="RHL47738.1"/>
    </source>
</evidence>
<dbReference type="EMBL" id="QROS01000005">
    <property type="protein sequence ID" value="RHL47738.1"/>
    <property type="molecule type" value="Genomic_DNA"/>
</dbReference>
<dbReference type="RefSeq" id="WP_118393106.1">
    <property type="nucleotide sequence ID" value="NZ_JBDMIJ010000003.1"/>
</dbReference>
<dbReference type="PIRSF" id="PIRSF007023">
    <property type="entry name" value="UDP-Galf_transf"/>
    <property type="match status" value="1"/>
</dbReference>
<evidence type="ECO:0000313" key="5">
    <source>
        <dbReference type="Proteomes" id="UP000285897"/>
    </source>
</evidence>
<sequence length="325" mass="37138">MKRIQYSVYKRETGSAGGKAKNDIFDILSEEGFEPSYTPSNNRYIRVAQQIKSIIAINKDTDLVVQYPTISNNVMKLLCKKMQRVVKTTAIIHDIPSIQGMGGDRSRESKELSYFDNIIVHNRKMGEYLKSNGYRGRIVELELFDYLHDATREITSCNGEGIISIAGNLDKSKYILELNKINKCRFNLYGINNTLDLSSVNNANYLGLLSSEEIVYKLEGDYGLVWDGDSITECSGIHGRYLKYNNPHKLSLYIAAGKPVITWKKAAIADFVEKENIGITVDSLEELNNIDLKKEYWDKRKNVLKLKKRIAEGYYTKKAIRLIYK</sequence>
<dbReference type="Gene3D" id="3.40.50.2000">
    <property type="entry name" value="Glycogen Phosphorylase B"/>
    <property type="match status" value="2"/>
</dbReference>
<gene>
    <name evidence="4" type="ORF">DW021_08645</name>
</gene>
<evidence type="ECO:0000259" key="3">
    <source>
        <dbReference type="Pfam" id="PF26337"/>
    </source>
</evidence>
<evidence type="ECO:0008006" key="6">
    <source>
        <dbReference type="Google" id="ProtNLM"/>
    </source>
</evidence>
<dbReference type="AlphaFoldDB" id="A0A415LGR6"/>
<accession>A0A415LGR6</accession>